<feature type="transmembrane region" description="Helical" evidence="1">
    <location>
        <begin position="6"/>
        <end position="30"/>
    </location>
</feature>
<evidence type="ECO:0008006" key="4">
    <source>
        <dbReference type="Google" id="ProtNLM"/>
    </source>
</evidence>
<name>A0A1F5K2B1_9BACT</name>
<keyword evidence="1" id="KW-0812">Transmembrane</keyword>
<dbReference type="EMBL" id="MFDH01000029">
    <property type="protein sequence ID" value="OGE35016.1"/>
    <property type="molecule type" value="Genomic_DNA"/>
</dbReference>
<dbReference type="Pfam" id="PF07963">
    <property type="entry name" value="N_methyl"/>
    <property type="match status" value="1"/>
</dbReference>
<proteinExistence type="predicted"/>
<dbReference type="Gene3D" id="3.30.700.10">
    <property type="entry name" value="Glycoprotein, Type 4 Pilin"/>
    <property type="match status" value="1"/>
</dbReference>
<sequence length="212" mass="22839">MSEKGFTLVELIVVVGIMGILGVIFTNTLIQSLRGQSKVKVINEVKQNGQVILDRLSSDIRQAEKIVCRGKNTDNKSNSPENAYDTIVVVRSGTYSRFRLITPTSITNGFIERSDFGAENITSPNAEVLLCSTPGSIGSTYILSNLDSISGVSINYDGVNPVFVWESSPGYSDVVTIKFRGFQGVKAGSLFESSVGEEGVLFATTIQVRGGK</sequence>
<dbReference type="PROSITE" id="PS00409">
    <property type="entry name" value="PROKAR_NTER_METHYL"/>
    <property type="match status" value="1"/>
</dbReference>
<protein>
    <recommendedName>
        <fullName evidence="4">Prepilin-type N-terminal cleavage/methylation domain-containing protein</fullName>
    </recommendedName>
</protein>
<evidence type="ECO:0000256" key="1">
    <source>
        <dbReference type="SAM" id="Phobius"/>
    </source>
</evidence>
<dbReference type="Proteomes" id="UP000176405">
    <property type="component" value="Unassembled WGS sequence"/>
</dbReference>
<dbReference type="InterPro" id="IPR012902">
    <property type="entry name" value="N_methyl_site"/>
</dbReference>
<keyword evidence="1" id="KW-1133">Transmembrane helix</keyword>
<keyword evidence="1" id="KW-0472">Membrane</keyword>
<gene>
    <name evidence="2" type="ORF">A3E45_01680</name>
</gene>
<evidence type="ECO:0000313" key="2">
    <source>
        <dbReference type="EMBL" id="OGE35016.1"/>
    </source>
</evidence>
<comment type="caution">
    <text evidence="2">The sequence shown here is derived from an EMBL/GenBank/DDBJ whole genome shotgun (WGS) entry which is preliminary data.</text>
</comment>
<dbReference type="AlphaFoldDB" id="A0A1F5K2B1"/>
<organism evidence="2 3">
    <name type="scientific">Candidatus Daviesbacteria bacterium RIFCSPHIGHO2_12_FULL_43_11</name>
    <dbReference type="NCBI Taxonomy" id="1797780"/>
    <lineage>
        <taxon>Bacteria</taxon>
        <taxon>Candidatus Daviesiibacteriota</taxon>
    </lineage>
</organism>
<dbReference type="NCBIfam" id="TIGR02532">
    <property type="entry name" value="IV_pilin_GFxxxE"/>
    <property type="match status" value="1"/>
</dbReference>
<accession>A0A1F5K2B1</accession>
<evidence type="ECO:0000313" key="3">
    <source>
        <dbReference type="Proteomes" id="UP000176405"/>
    </source>
</evidence>
<reference evidence="2 3" key="1">
    <citation type="journal article" date="2016" name="Nat. Commun.">
        <title>Thousands of microbial genomes shed light on interconnected biogeochemical processes in an aquifer system.</title>
        <authorList>
            <person name="Anantharaman K."/>
            <person name="Brown C.T."/>
            <person name="Hug L.A."/>
            <person name="Sharon I."/>
            <person name="Castelle C.J."/>
            <person name="Probst A.J."/>
            <person name="Thomas B.C."/>
            <person name="Singh A."/>
            <person name="Wilkins M.J."/>
            <person name="Karaoz U."/>
            <person name="Brodie E.L."/>
            <person name="Williams K.H."/>
            <person name="Hubbard S.S."/>
            <person name="Banfield J.F."/>
        </authorList>
    </citation>
    <scope>NUCLEOTIDE SEQUENCE [LARGE SCALE GENOMIC DNA]</scope>
</reference>
<dbReference type="SUPFAM" id="SSF54523">
    <property type="entry name" value="Pili subunits"/>
    <property type="match status" value="1"/>
</dbReference>
<dbReference type="InterPro" id="IPR045584">
    <property type="entry name" value="Pilin-like"/>
</dbReference>
<dbReference type="STRING" id="1797780.A3E45_01680"/>